<dbReference type="Proteomes" id="UP001050691">
    <property type="component" value="Unassembled WGS sequence"/>
</dbReference>
<evidence type="ECO:0000313" key="2">
    <source>
        <dbReference type="Proteomes" id="UP001050691"/>
    </source>
</evidence>
<evidence type="ECO:0000313" key="1">
    <source>
        <dbReference type="EMBL" id="GJJ09962.1"/>
    </source>
</evidence>
<reference evidence="1" key="1">
    <citation type="submission" date="2021-10" db="EMBL/GenBank/DDBJ databases">
        <title>De novo Genome Assembly of Clathrus columnatus (Basidiomycota, Fungi) Using Illumina and Nanopore Sequence Data.</title>
        <authorList>
            <person name="Ogiso-Tanaka E."/>
            <person name="Itagaki H."/>
            <person name="Hosoya T."/>
            <person name="Hosaka K."/>
        </authorList>
    </citation>
    <scope>NUCLEOTIDE SEQUENCE</scope>
    <source>
        <strain evidence="1">MO-923</strain>
    </source>
</reference>
<sequence length="150" mass="17444">MHAGAGWTLEWDDVIEWALRGDPKLKKRCDKLKYTEDDESEQHSLCAVKLTDWFRYRHGPFNRLLDAIVTSDSAGETGFLIIMRYFGEDAGGTLKKFKKFRELPVDVQLREEIATALGISEKKFKWISVVDPYEEDKYRFLDYAVNTSPE</sequence>
<name>A0AAV5A5T8_9AGAM</name>
<keyword evidence="2" id="KW-1185">Reference proteome</keyword>
<gene>
    <name evidence="1" type="ORF">Clacol_004187</name>
</gene>
<proteinExistence type="predicted"/>
<dbReference type="EMBL" id="BPWL01000004">
    <property type="protein sequence ID" value="GJJ09962.1"/>
    <property type="molecule type" value="Genomic_DNA"/>
</dbReference>
<protein>
    <submittedName>
        <fullName evidence="1">Uncharacterized protein</fullName>
    </submittedName>
</protein>
<comment type="caution">
    <text evidence="1">The sequence shown here is derived from an EMBL/GenBank/DDBJ whole genome shotgun (WGS) entry which is preliminary data.</text>
</comment>
<accession>A0AAV5A5T8</accession>
<dbReference type="AlphaFoldDB" id="A0AAV5A5T8"/>
<organism evidence="1 2">
    <name type="scientific">Clathrus columnatus</name>
    <dbReference type="NCBI Taxonomy" id="1419009"/>
    <lineage>
        <taxon>Eukaryota</taxon>
        <taxon>Fungi</taxon>
        <taxon>Dikarya</taxon>
        <taxon>Basidiomycota</taxon>
        <taxon>Agaricomycotina</taxon>
        <taxon>Agaricomycetes</taxon>
        <taxon>Phallomycetidae</taxon>
        <taxon>Phallales</taxon>
        <taxon>Clathraceae</taxon>
        <taxon>Clathrus</taxon>
    </lineage>
</organism>